<evidence type="ECO:0000256" key="3">
    <source>
        <dbReference type="SAM" id="MobiDB-lite"/>
    </source>
</evidence>
<gene>
    <name evidence="4" type="ORF">K7X08_026548</name>
</gene>
<dbReference type="GO" id="GO:0006355">
    <property type="term" value="P:regulation of DNA-templated transcription"/>
    <property type="evidence" value="ECO:0007669"/>
    <property type="project" value="InterPro"/>
</dbReference>
<protein>
    <submittedName>
        <fullName evidence="4">Uncharacterized protein</fullName>
    </submittedName>
</protein>
<evidence type="ECO:0000256" key="1">
    <source>
        <dbReference type="ARBA" id="ARBA00004123"/>
    </source>
</evidence>
<comment type="caution">
    <text evidence="4">The sequence shown here is derived from an EMBL/GenBank/DDBJ whole genome shotgun (WGS) entry which is preliminary data.</text>
</comment>
<evidence type="ECO:0000313" key="5">
    <source>
        <dbReference type="Proteomes" id="UP001152561"/>
    </source>
</evidence>
<comment type="subcellular location">
    <subcellularLocation>
        <location evidence="1">Nucleus</location>
    </subcellularLocation>
</comment>
<feature type="compositionally biased region" description="Polar residues" evidence="3">
    <location>
        <begin position="40"/>
        <end position="53"/>
    </location>
</feature>
<dbReference type="EMBL" id="JAJAGQ010000016">
    <property type="protein sequence ID" value="KAJ8540159.1"/>
    <property type="molecule type" value="Genomic_DNA"/>
</dbReference>
<name>A0A9Q1R4S4_9SOLA</name>
<sequence length="174" mass="18302">MAAKRGRGRPRKETIQTIESSVSAKVTGGKVDTAGKQCAPASTSGNRTDHTGTSSNVIHQLRYASVSPETAKGEVISKYEPCERNTSTYRGIAGASGGENTVVTPSNTPMTDAEKYASKGKAAMDTPLMPTPAEANRYSHSLNLNKRNGSSHLQTCVLVARIMSPDSGGGFTIQ</sequence>
<dbReference type="Proteomes" id="UP001152561">
    <property type="component" value="Unassembled WGS sequence"/>
</dbReference>
<dbReference type="GO" id="GO:0005634">
    <property type="term" value="C:nucleus"/>
    <property type="evidence" value="ECO:0007669"/>
    <property type="project" value="UniProtKB-SubCell"/>
</dbReference>
<feature type="compositionally biased region" description="Basic residues" evidence="3">
    <location>
        <begin position="1"/>
        <end position="10"/>
    </location>
</feature>
<evidence type="ECO:0000313" key="4">
    <source>
        <dbReference type="EMBL" id="KAJ8540159.1"/>
    </source>
</evidence>
<dbReference type="PROSITE" id="PS00354">
    <property type="entry name" value="HMGI_Y"/>
    <property type="match status" value="1"/>
</dbReference>
<dbReference type="InterPro" id="IPR000637">
    <property type="entry name" value="HMGI/Y_DNA-bd_CS"/>
</dbReference>
<accession>A0A9Q1R4S4</accession>
<feature type="compositionally biased region" description="Polar residues" evidence="3">
    <location>
        <begin position="98"/>
        <end position="109"/>
    </location>
</feature>
<feature type="region of interest" description="Disordered" evidence="3">
    <location>
        <begin position="89"/>
        <end position="109"/>
    </location>
</feature>
<organism evidence="4 5">
    <name type="scientific">Anisodus acutangulus</name>
    <dbReference type="NCBI Taxonomy" id="402998"/>
    <lineage>
        <taxon>Eukaryota</taxon>
        <taxon>Viridiplantae</taxon>
        <taxon>Streptophyta</taxon>
        <taxon>Embryophyta</taxon>
        <taxon>Tracheophyta</taxon>
        <taxon>Spermatophyta</taxon>
        <taxon>Magnoliopsida</taxon>
        <taxon>eudicotyledons</taxon>
        <taxon>Gunneridae</taxon>
        <taxon>Pentapetalae</taxon>
        <taxon>asterids</taxon>
        <taxon>lamiids</taxon>
        <taxon>Solanales</taxon>
        <taxon>Solanaceae</taxon>
        <taxon>Solanoideae</taxon>
        <taxon>Hyoscyameae</taxon>
        <taxon>Anisodus</taxon>
    </lineage>
</organism>
<feature type="compositionally biased region" description="Polar residues" evidence="3">
    <location>
        <begin position="15"/>
        <end position="24"/>
    </location>
</feature>
<keyword evidence="5" id="KW-1185">Reference proteome</keyword>
<keyword evidence="2" id="KW-0539">Nucleus</keyword>
<reference evidence="5" key="1">
    <citation type="journal article" date="2023" name="Proc. Natl. Acad. Sci. U.S.A.">
        <title>Genomic and structural basis for evolution of tropane alkaloid biosynthesis.</title>
        <authorList>
            <person name="Wanga Y.-J."/>
            <person name="Taina T."/>
            <person name="Yua J.-Y."/>
            <person name="Lia J."/>
            <person name="Xua B."/>
            <person name="Chenc J."/>
            <person name="D'Auriad J.C."/>
            <person name="Huanga J.-P."/>
            <person name="Huanga S.-X."/>
        </authorList>
    </citation>
    <scope>NUCLEOTIDE SEQUENCE [LARGE SCALE GENOMIC DNA]</scope>
    <source>
        <strain evidence="5">cv. KIB-2019</strain>
    </source>
</reference>
<dbReference type="AlphaFoldDB" id="A0A9Q1R4S4"/>
<proteinExistence type="predicted"/>
<evidence type="ECO:0000256" key="2">
    <source>
        <dbReference type="ARBA" id="ARBA00023242"/>
    </source>
</evidence>
<feature type="region of interest" description="Disordered" evidence="3">
    <location>
        <begin position="1"/>
        <end position="53"/>
    </location>
</feature>